<keyword evidence="2" id="KW-1185">Reference proteome</keyword>
<evidence type="ECO:0000313" key="1">
    <source>
        <dbReference type="EMBL" id="TFK72066.1"/>
    </source>
</evidence>
<proteinExistence type="predicted"/>
<dbReference type="EMBL" id="ML208289">
    <property type="protein sequence ID" value="TFK72066.1"/>
    <property type="molecule type" value="Genomic_DNA"/>
</dbReference>
<gene>
    <name evidence="1" type="ORF">BDN72DRAFT_378122</name>
</gene>
<sequence length="393" mass="44189">MDATNAATTSSTSTSSHPQGATPSILQSRLNTTSRPPHLLVTPSAQTPSASSTPAVSRGPGHAPLTEAHVESPFAHHNGFDHGQKSTYHSSSSTWSILCIILWGWTAQFYVLLLFRFPAMYFDRFAHVLEHMDLTRQQVDDVVYARRRSEQQPQPNLGHVAEAEIPQGLVRFRKCWESLMESLSKEWETMNIVSVLLLGIDVGMIQISDIASQAPTRAASLLSLLCSLTSLLCGCIYAMRTPSMRRVTESTKWIEETIQHKTVLWNVWVLIAMPAIWLVWSIVFFLLNVMLYTWQTGTELTPMTKNGSIIVRTVVTFTFVLQMFYLALVIITLFRWSKPPRRSWKMDDFREPEPPLLHATSLGFQIPASDQGIPLSNDRAPSPTDLLQRTDAH</sequence>
<name>A0ACD3B2R8_9AGAR</name>
<reference evidence="1 2" key="1">
    <citation type="journal article" date="2019" name="Nat. Ecol. Evol.">
        <title>Megaphylogeny resolves global patterns of mushroom evolution.</title>
        <authorList>
            <person name="Varga T."/>
            <person name="Krizsan K."/>
            <person name="Foldi C."/>
            <person name="Dima B."/>
            <person name="Sanchez-Garcia M."/>
            <person name="Sanchez-Ramirez S."/>
            <person name="Szollosi G.J."/>
            <person name="Szarkandi J.G."/>
            <person name="Papp V."/>
            <person name="Albert L."/>
            <person name="Andreopoulos W."/>
            <person name="Angelini C."/>
            <person name="Antonin V."/>
            <person name="Barry K.W."/>
            <person name="Bougher N.L."/>
            <person name="Buchanan P."/>
            <person name="Buyck B."/>
            <person name="Bense V."/>
            <person name="Catcheside P."/>
            <person name="Chovatia M."/>
            <person name="Cooper J."/>
            <person name="Damon W."/>
            <person name="Desjardin D."/>
            <person name="Finy P."/>
            <person name="Geml J."/>
            <person name="Haridas S."/>
            <person name="Hughes K."/>
            <person name="Justo A."/>
            <person name="Karasinski D."/>
            <person name="Kautmanova I."/>
            <person name="Kiss B."/>
            <person name="Kocsube S."/>
            <person name="Kotiranta H."/>
            <person name="LaButti K.M."/>
            <person name="Lechner B.E."/>
            <person name="Liimatainen K."/>
            <person name="Lipzen A."/>
            <person name="Lukacs Z."/>
            <person name="Mihaltcheva S."/>
            <person name="Morgado L.N."/>
            <person name="Niskanen T."/>
            <person name="Noordeloos M.E."/>
            <person name="Ohm R.A."/>
            <person name="Ortiz-Santana B."/>
            <person name="Ovrebo C."/>
            <person name="Racz N."/>
            <person name="Riley R."/>
            <person name="Savchenko A."/>
            <person name="Shiryaev A."/>
            <person name="Soop K."/>
            <person name="Spirin V."/>
            <person name="Szebenyi C."/>
            <person name="Tomsovsky M."/>
            <person name="Tulloss R.E."/>
            <person name="Uehling J."/>
            <person name="Grigoriev I.V."/>
            <person name="Vagvolgyi C."/>
            <person name="Papp T."/>
            <person name="Martin F.M."/>
            <person name="Miettinen O."/>
            <person name="Hibbett D.S."/>
            <person name="Nagy L.G."/>
        </authorList>
    </citation>
    <scope>NUCLEOTIDE SEQUENCE [LARGE SCALE GENOMIC DNA]</scope>
    <source>
        <strain evidence="1 2">NL-1719</strain>
    </source>
</reference>
<accession>A0ACD3B2R8</accession>
<organism evidence="1 2">
    <name type="scientific">Pluteus cervinus</name>
    <dbReference type="NCBI Taxonomy" id="181527"/>
    <lineage>
        <taxon>Eukaryota</taxon>
        <taxon>Fungi</taxon>
        <taxon>Dikarya</taxon>
        <taxon>Basidiomycota</taxon>
        <taxon>Agaricomycotina</taxon>
        <taxon>Agaricomycetes</taxon>
        <taxon>Agaricomycetidae</taxon>
        <taxon>Agaricales</taxon>
        <taxon>Pluteineae</taxon>
        <taxon>Pluteaceae</taxon>
        <taxon>Pluteus</taxon>
    </lineage>
</organism>
<evidence type="ECO:0000313" key="2">
    <source>
        <dbReference type="Proteomes" id="UP000308600"/>
    </source>
</evidence>
<protein>
    <submittedName>
        <fullName evidence="1">Uncharacterized protein</fullName>
    </submittedName>
</protein>
<dbReference type="Proteomes" id="UP000308600">
    <property type="component" value="Unassembled WGS sequence"/>
</dbReference>